<sequence length="456" mass="49848">MPFEIVSSEPGVDVDTITLAQETDFESDQYGIAVDDQQIETLNENETGYNQVRQDIRTQVRDNLPSSASEDDVDDVLLEANAELKRDARAQVQSQYGEEASDETIDDIVALQNVVIDGLTDPGLTEFDEYTDRRDTAEANLETSLDDELDRGLEEANADMKRQAASDTRDRYAQDASEETVDNIVALQNVVIDGLTDPELTDFDEYTNRRDTAEADLEDAIDQEIADELDRARRNINADLERQIRDEFGSEVSNETIAAIAELQKTLVNGLISPEDDEFGAYETRREQAEGNLEESIASEIRDEIEEQADDQTSLADDFDEDNREISLARTTVELVSFAPLAAAVLAATLIGCVFALTRSARRTASATGFSLLSAGVLGTVTSLLASGPALDATEDAIRSEDASEIETTAIEGLVALIDSVFSTLTTQSLVLLVLGFVLLGVVYADRANYLPLGEE</sequence>
<keyword evidence="1" id="KW-0175">Coiled coil</keyword>
<proteinExistence type="predicted"/>
<comment type="caution">
    <text evidence="4">The sequence shown here is derived from an EMBL/GenBank/DDBJ whole genome shotgun (WGS) entry which is preliminary data.</text>
</comment>
<keyword evidence="3" id="KW-0812">Transmembrane</keyword>
<evidence type="ECO:0000256" key="3">
    <source>
        <dbReference type="SAM" id="Phobius"/>
    </source>
</evidence>
<dbReference type="RefSeq" id="WP_382186185.1">
    <property type="nucleotide sequence ID" value="NZ_JBHSZI010000001.1"/>
</dbReference>
<evidence type="ECO:0000256" key="1">
    <source>
        <dbReference type="SAM" id="Coils"/>
    </source>
</evidence>
<keyword evidence="5" id="KW-1185">Reference proteome</keyword>
<name>A0ABD5W167_9EURY</name>
<gene>
    <name evidence="4" type="ORF">ACFQQG_14905</name>
</gene>
<feature type="coiled-coil region" evidence="1">
    <location>
        <begin position="203"/>
        <end position="246"/>
    </location>
</feature>
<evidence type="ECO:0000256" key="2">
    <source>
        <dbReference type="SAM" id="MobiDB-lite"/>
    </source>
</evidence>
<dbReference type="Proteomes" id="UP001596445">
    <property type="component" value="Unassembled WGS sequence"/>
</dbReference>
<feature type="transmembrane region" description="Helical" evidence="3">
    <location>
        <begin position="370"/>
        <end position="391"/>
    </location>
</feature>
<reference evidence="4 5" key="1">
    <citation type="journal article" date="2019" name="Int. J. Syst. Evol. Microbiol.">
        <title>The Global Catalogue of Microorganisms (GCM) 10K type strain sequencing project: providing services to taxonomists for standard genome sequencing and annotation.</title>
        <authorList>
            <consortium name="The Broad Institute Genomics Platform"/>
            <consortium name="The Broad Institute Genome Sequencing Center for Infectious Disease"/>
            <person name="Wu L."/>
            <person name="Ma J."/>
        </authorList>
    </citation>
    <scope>NUCLEOTIDE SEQUENCE [LARGE SCALE GENOMIC DNA]</scope>
    <source>
        <strain evidence="4 5">JCM 30072</strain>
    </source>
</reference>
<feature type="transmembrane region" description="Helical" evidence="3">
    <location>
        <begin position="425"/>
        <end position="445"/>
    </location>
</feature>
<accession>A0ABD5W167</accession>
<keyword evidence="3" id="KW-0472">Membrane</keyword>
<feature type="transmembrane region" description="Helical" evidence="3">
    <location>
        <begin position="335"/>
        <end position="358"/>
    </location>
</feature>
<dbReference type="AlphaFoldDB" id="A0ABD5W167"/>
<protein>
    <submittedName>
        <fullName evidence="4">Uncharacterized protein</fullName>
    </submittedName>
</protein>
<evidence type="ECO:0000313" key="4">
    <source>
        <dbReference type="EMBL" id="MFC7059226.1"/>
    </source>
</evidence>
<organism evidence="4 5">
    <name type="scientific">Halovenus salina</name>
    <dbReference type="NCBI Taxonomy" id="1510225"/>
    <lineage>
        <taxon>Archaea</taxon>
        <taxon>Methanobacteriati</taxon>
        <taxon>Methanobacteriota</taxon>
        <taxon>Stenosarchaea group</taxon>
        <taxon>Halobacteria</taxon>
        <taxon>Halobacteriales</taxon>
        <taxon>Haloarculaceae</taxon>
        <taxon>Halovenus</taxon>
    </lineage>
</organism>
<keyword evidence="3" id="KW-1133">Transmembrane helix</keyword>
<feature type="region of interest" description="Disordered" evidence="2">
    <location>
        <begin position="125"/>
        <end position="149"/>
    </location>
</feature>
<dbReference type="EMBL" id="JBHSZI010000001">
    <property type="protein sequence ID" value="MFC7059226.1"/>
    <property type="molecule type" value="Genomic_DNA"/>
</dbReference>
<evidence type="ECO:0000313" key="5">
    <source>
        <dbReference type="Proteomes" id="UP001596445"/>
    </source>
</evidence>